<keyword evidence="9 11" id="KW-0030">Aminoacyl-tRNA synthetase</keyword>
<dbReference type="PROSITE" id="PS50862">
    <property type="entry name" value="AA_TRNA_LIGASE_II"/>
    <property type="match status" value="1"/>
</dbReference>
<dbReference type="AlphaFoldDB" id="E7C490"/>
<dbReference type="SUPFAM" id="SSF55681">
    <property type="entry name" value="Class II aaRS and biotin synthetases"/>
    <property type="match status" value="1"/>
</dbReference>
<dbReference type="EC" id="6.1.1.6" evidence="11"/>
<dbReference type="SUPFAM" id="SSF50249">
    <property type="entry name" value="Nucleic acid-binding proteins"/>
    <property type="match status" value="1"/>
</dbReference>
<dbReference type="InterPro" id="IPR004364">
    <property type="entry name" value="Aa-tRNA-synt_II"/>
</dbReference>
<dbReference type="InterPro" id="IPR012340">
    <property type="entry name" value="NA-bd_OB-fold"/>
</dbReference>
<evidence type="ECO:0000256" key="1">
    <source>
        <dbReference type="ARBA" id="ARBA00004496"/>
    </source>
</evidence>
<dbReference type="InterPro" id="IPR002313">
    <property type="entry name" value="Lys-tRNA-ligase_II"/>
</dbReference>
<dbReference type="GO" id="GO:0005524">
    <property type="term" value="F:ATP binding"/>
    <property type="evidence" value="ECO:0007669"/>
    <property type="project" value="UniProtKB-UniRule"/>
</dbReference>
<dbReference type="PRINTS" id="PR00982">
    <property type="entry name" value="TRNASYNTHLYS"/>
</dbReference>
<dbReference type="InterPro" id="IPR044136">
    <property type="entry name" value="Lys-tRNA-ligase_II_N"/>
</dbReference>
<evidence type="ECO:0000256" key="3">
    <source>
        <dbReference type="ARBA" id="ARBA00022490"/>
    </source>
</evidence>
<keyword evidence="6 11" id="KW-0547">Nucleotide-binding</keyword>
<dbReference type="InterPro" id="IPR004365">
    <property type="entry name" value="NA-bd_OB_tRNA"/>
</dbReference>
<evidence type="ECO:0000256" key="10">
    <source>
        <dbReference type="ARBA" id="ARBA00048573"/>
    </source>
</evidence>
<dbReference type="InterPro" id="IPR045864">
    <property type="entry name" value="aa-tRNA-synth_II/BPL/LPL"/>
</dbReference>
<keyword evidence="11 12" id="KW-0460">Magnesium</keyword>
<dbReference type="Pfam" id="PF00152">
    <property type="entry name" value="tRNA-synt_2"/>
    <property type="match status" value="1"/>
</dbReference>
<evidence type="ECO:0000256" key="9">
    <source>
        <dbReference type="ARBA" id="ARBA00023146"/>
    </source>
</evidence>
<evidence type="ECO:0000256" key="6">
    <source>
        <dbReference type="ARBA" id="ARBA00022741"/>
    </source>
</evidence>
<comment type="subcellular location">
    <subcellularLocation>
        <location evidence="1 11">Cytoplasm</location>
    </subcellularLocation>
</comment>
<keyword evidence="7 11" id="KW-0067">ATP-binding</keyword>
<dbReference type="HAMAP" id="MF_00252">
    <property type="entry name" value="Lys_tRNA_synth_class2"/>
    <property type="match status" value="1"/>
</dbReference>
<dbReference type="GO" id="GO:0000049">
    <property type="term" value="F:tRNA binding"/>
    <property type="evidence" value="ECO:0007669"/>
    <property type="project" value="TreeGrafter"/>
</dbReference>
<dbReference type="InterPro" id="IPR006195">
    <property type="entry name" value="aa-tRNA-synth_II"/>
</dbReference>
<dbReference type="GO" id="GO:0005829">
    <property type="term" value="C:cytosol"/>
    <property type="evidence" value="ECO:0007669"/>
    <property type="project" value="TreeGrafter"/>
</dbReference>
<keyword evidence="3 11" id="KW-0963">Cytoplasm</keyword>
<gene>
    <name evidence="11" type="primary">lysS</name>
</gene>
<evidence type="ECO:0000256" key="5">
    <source>
        <dbReference type="ARBA" id="ARBA00022723"/>
    </source>
</evidence>
<dbReference type="GO" id="GO:0006430">
    <property type="term" value="P:lysyl-tRNA aminoacylation"/>
    <property type="evidence" value="ECO:0007669"/>
    <property type="project" value="UniProtKB-UniRule"/>
</dbReference>
<dbReference type="PANTHER" id="PTHR42918:SF15">
    <property type="entry name" value="LYSINE--TRNA LIGASE, CHLOROPLASTIC_MITOCHONDRIAL"/>
    <property type="match status" value="1"/>
</dbReference>
<evidence type="ECO:0000313" key="14">
    <source>
        <dbReference type="EMBL" id="ADI22264.1"/>
    </source>
</evidence>
<sequence length="514" mass="58587">MEKRAKTIVNEDLNQVRQHRREKLEALRKMGIEPYAYVYDRSHLTCDAMALFDQNETEGSLDEDSIYVSVAGRLLSYRSHGKSAFGHIEDRSGQIQIYLKKDILGDDNFGVLDLLDLGDWIGVEGSLFRTRTGEITIQVKEWALLAKSLRPLPLGKTEIDREKGDATTFSGLTDKEARYRQRYADLAVNPSVREVFRTRAKIIAELRSFLDELGFLEVETPALQPLYGGAAARPFVTKHNKLDRDLYLRIADELYLKRLIVGGLEKVYEICKDFRNEGMDRFHNPEFTMLEFYQAFIDYRGLMDLTEKMLSQVALVATGSTDVIYQGQEIDFAPPYQRVPMLDKLSEVMGLDVRGLSVAELHDHAEKLNIPGLDGAGWGKVVDKLFSELVQPSLVQPTFVMDHPKDISPLAKSHRDKPDLTERFELFIAGEEICNAFSELNDPIDQRERFENQIKLREAGDDETHPLDEDYIRALEYGMPPTGGLGMGIDRLTMILTDQVSIRDVILFLILRDE</sequence>
<dbReference type="GO" id="GO:0004824">
    <property type="term" value="F:lysine-tRNA ligase activity"/>
    <property type="evidence" value="ECO:0007669"/>
    <property type="project" value="UniProtKB-UniRule"/>
</dbReference>
<dbReference type="PANTHER" id="PTHR42918">
    <property type="entry name" value="LYSYL-TRNA SYNTHETASE"/>
    <property type="match status" value="1"/>
</dbReference>
<reference evidence="14" key="1">
    <citation type="submission" date="2010-01" db="EMBL/GenBank/DDBJ databases">
        <title>Genome fragments of uncultured bacteria from the North Pacific subtropical Gyre.</title>
        <authorList>
            <person name="Pham V.D."/>
            <person name="Delong E.F."/>
        </authorList>
    </citation>
    <scope>NUCLEOTIDE SEQUENCE</scope>
</reference>
<keyword evidence="4 11" id="KW-0436">Ligase</keyword>
<comment type="subunit">
    <text evidence="11">Homodimer.</text>
</comment>
<feature type="binding site" evidence="11">
    <location>
        <position position="432"/>
    </location>
    <ligand>
        <name>Mg(2+)</name>
        <dbReference type="ChEBI" id="CHEBI:18420"/>
        <label>1</label>
    </ligand>
</feature>
<dbReference type="InterPro" id="IPR018149">
    <property type="entry name" value="Lys-tRNA-synth_II_C"/>
</dbReference>
<dbReference type="EMBL" id="GU567980">
    <property type="protein sequence ID" value="ADI22264.1"/>
    <property type="molecule type" value="Genomic_DNA"/>
</dbReference>
<dbReference type="GO" id="GO:0000287">
    <property type="term" value="F:magnesium ion binding"/>
    <property type="evidence" value="ECO:0007669"/>
    <property type="project" value="UniProtKB-UniRule"/>
</dbReference>
<keyword evidence="8 11" id="KW-0648">Protein biosynthesis</keyword>
<dbReference type="Gene3D" id="2.40.50.140">
    <property type="entry name" value="Nucleic acid-binding proteins"/>
    <property type="match status" value="1"/>
</dbReference>
<dbReference type="CDD" id="cd00775">
    <property type="entry name" value="LysRS_core"/>
    <property type="match status" value="1"/>
</dbReference>
<dbReference type="FunFam" id="3.30.930.10:FF:000238">
    <property type="entry name" value="Lysine--tRNA ligase"/>
    <property type="match status" value="1"/>
</dbReference>
<feature type="binding site" evidence="11">
    <location>
        <position position="425"/>
    </location>
    <ligand>
        <name>Mg(2+)</name>
        <dbReference type="ChEBI" id="CHEBI:18420"/>
        <label>1</label>
    </ligand>
</feature>
<dbReference type="Pfam" id="PF01336">
    <property type="entry name" value="tRNA_anti-codon"/>
    <property type="match status" value="1"/>
</dbReference>
<comment type="similarity">
    <text evidence="2 11">Belongs to the class-II aminoacyl-tRNA synthetase family.</text>
</comment>
<protein>
    <recommendedName>
        <fullName evidence="11">Lysine--tRNA ligase</fullName>
        <ecNumber evidence="11">6.1.1.6</ecNumber>
    </recommendedName>
    <alternativeName>
        <fullName evidence="11">Lysyl-tRNA synthetase</fullName>
        <shortName evidence="11">LysRS</shortName>
    </alternativeName>
</protein>
<dbReference type="NCBIfam" id="NF001756">
    <property type="entry name" value="PRK00484.1"/>
    <property type="match status" value="1"/>
</dbReference>
<name>E7C490_9BACT</name>
<evidence type="ECO:0000256" key="4">
    <source>
        <dbReference type="ARBA" id="ARBA00022598"/>
    </source>
</evidence>
<proteinExistence type="inferred from homology"/>
<feature type="domain" description="Aminoacyl-transfer RNA synthetases class-II family profile" evidence="13">
    <location>
        <begin position="196"/>
        <end position="510"/>
    </location>
</feature>
<comment type="catalytic activity">
    <reaction evidence="10 11 12">
        <text>tRNA(Lys) + L-lysine + ATP = L-lysyl-tRNA(Lys) + AMP + diphosphate</text>
        <dbReference type="Rhea" id="RHEA:20792"/>
        <dbReference type="Rhea" id="RHEA-COMP:9696"/>
        <dbReference type="Rhea" id="RHEA-COMP:9697"/>
        <dbReference type="ChEBI" id="CHEBI:30616"/>
        <dbReference type="ChEBI" id="CHEBI:32551"/>
        <dbReference type="ChEBI" id="CHEBI:33019"/>
        <dbReference type="ChEBI" id="CHEBI:78442"/>
        <dbReference type="ChEBI" id="CHEBI:78529"/>
        <dbReference type="ChEBI" id="CHEBI:456215"/>
        <dbReference type="EC" id="6.1.1.6"/>
    </reaction>
</comment>
<evidence type="ECO:0000256" key="7">
    <source>
        <dbReference type="ARBA" id="ARBA00022840"/>
    </source>
</evidence>
<evidence type="ECO:0000256" key="12">
    <source>
        <dbReference type="RuleBase" id="RU000336"/>
    </source>
</evidence>
<keyword evidence="5 11" id="KW-0479">Metal-binding</keyword>
<accession>E7C490</accession>
<dbReference type="CDD" id="cd04322">
    <property type="entry name" value="LysRS_N"/>
    <property type="match status" value="1"/>
</dbReference>
<evidence type="ECO:0000256" key="11">
    <source>
        <dbReference type="HAMAP-Rule" id="MF_00252"/>
    </source>
</evidence>
<evidence type="ECO:0000256" key="2">
    <source>
        <dbReference type="ARBA" id="ARBA00008226"/>
    </source>
</evidence>
<dbReference type="NCBIfam" id="TIGR00499">
    <property type="entry name" value="lysS_bact"/>
    <property type="match status" value="1"/>
</dbReference>
<dbReference type="FunFam" id="2.40.50.140:FF:000024">
    <property type="entry name" value="Lysine--tRNA ligase"/>
    <property type="match status" value="1"/>
</dbReference>
<feature type="binding site" evidence="11">
    <location>
        <position position="432"/>
    </location>
    <ligand>
        <name>Mg(2+)</name>
        <dbReference type="ChEBI" id="CHEBI:18420"/>
        <label>2</label>
    </ligand>
</feature>
<evidence type="ECO:0000256" key="8">
    <source>
        <dbReference type="ARBA" id="ARBA00022917"/>
    </source>
</evidence>
<evidence type="ECO:0000259" key="13">
    <source>
        <dbReference type="PROSITE" id="PS50862"/>
    </source>
</evidence>
<comment type="cofactor">
    <cofactor evidence="11 12">
        <name>Mg(2+)</name>
        <dbReference type="ChEBI" id="CHEBI:18420"/>
    </cofactor>
    <text evidence="11 12">Binds 3 Mg(2+) ions per subunit.</text>
</comment>
<organism evidence="14">
    <name type="scientific">uncultured Gemmatimonadales bacterium HF0200_36I24</name>
    <dbReference type="NCBI Taxonomy" id="723614"/>
    <lineage>
        <taxon>Bacteria</taxon>
        <taxon>Pseudomonadati</taxon>
        <taxon>Gemmatimonadota</taxon>
        <taxon>Gemmatimonadia</taxon>
        <taxon>Gemmatimonadales</taxon>
        <taxon>environmental samples</taxon>
    </lineage>
</organism>
<dbReference type="Gene3D" id="3.30.930.10">
    <property type="entry name" value="Bira Bifunctional Protein, Domain 2"/>
    <property type="match status" value="1"/>
</dbReference>